<dbReference type="Proteomes" id="UP000245048">
    <property type="component" value="Unassembled WGS sequence"/>
</dbReference>
<evidence type="ECO:0000313" key="5">
    <source>
        <dbReference type="Proteomes" id="UP000245048"/>
    </source>
</evidence>
<accession>A0A2U1V6F8</accession>
<feature type="domain" description="Ubiquinol-cytochrome c chaperone" evidence="3">
    <location>
        <begin position="35"/>
        <end position="176"/>
    </location>
</feature>
<dbReference type="InterPro" id="IPR021150">
    <property type="entry name" value="Ubiq_cyt_c_chap"/>
</dbReference>
<organism evidence="4 5">
    <name type="scientific">Teichococcus aestuarii</name>
    <dbReference type="NCBI Taxonomy" id="568898"/>
    <lineage>
        <taxon>Bacteria</taxon>
        <taxon>Pseudomonadati</taxon>
        <taxon>Pseudomonadota</taxon>
        <taxon>Alphaproteobacteria</taxon>
        <taxon>Acetobacterales</taxon>
        <taxon>Roseomonadaceae</taxon>
        <taxon>Roseomonas</taxon>
    </lineage>
</organism>
<dbReference type="RefSeq" id="WP_109516048.1">
    <property type="nucleotide sequence ID" value="NZ_PDOA01000003.1"/>
</dbReference>
<dbReference type="PIRSF" id="PIRSF032079">
    <property type="entry name" value="UCP032079"/>
    <property type="match status" value="1"/>
</dbReference>
<comment type="similarity">
    <text evidence="1">Belongs to the CBP3 family.</text>
</comment>
<comment type="caution">
    <text evidence="4">The sequence shown here is derived from an EMBL/GenBank/DDBJ whole genome shotgun (WGS) entry which is preliminary data.</text>
</comment>
<evidence type="ECO:0000313" key="4">
    <source>
        <dbReference type="EMBL" id="PWC29473.1"/>
    </source>
</evidence>
<gene>
    <name evidence="4" type="ORF">CR165_05840</name>
</gene>
<dbReference type="AlphaFoldDB" id="A0A2U1V6F8"/>
<evidence type="ECO:0000256" key="1">
    <source>
        <dbReference type="ARBA" id="ARBA00006407"/>
    </source>
</evidence>
<dbReference type="PANTHER" id="PTHR12184">
    <property type="entry name" value="UBIQUINOL-CYTOCHROME C REDUCTASE COMPLEX ASSEMBLY FACTOR 1 FAMILY MEMBER"/>
    <property type="match status" value="1"/>
</dbReference>
<comment type="similarity">
    <text evidence="2">Belongs to the UPF0174 family.</text>
</comment>
<proteinExistence type="inferred from homology"/>
<evidence type="ECO:0000259" key="3">
    <source>
        <dbReference type="Pfam" id="PF03981"/>
    </source>
</evidence>
<protein>
    <submittedName>
        <fullName evidence="4">Ubiquinol-cytochrome C chaperone</fullName>
    </submittedName>
</protein>
<keyword evidence="5" id="KW-1185">Reference proteome</keyword>
<dbReference type="InterPro" id="IPR014569">
    <property type="entry name" value="Ubq_cyt-c_CBP3-rel"/>
</dbReference>
<dbReference type="EMBL" id="PDOA01000003">
    <property type="protein sequence ID" value="PWC29473.1"/>
    <property type="molecule type" value="Genomic_DNA"/>
</dbReference>
<dbReference type="Pfam" id="PF03981">
    <property type="entry name" value="Ubiq_cyt_C_chap"/>
    <property type="match status" value="1"/>
</dbReference>
<dbReference type="PANTHER" id="PTHR12184:SF1">
    <property type="entry name" value="UBIQUINOL-CYTOCHROME-C REDUCTASE COMPLEX ASSEMBLY FACTOR 1"/>
    <property type="match status" value="1"/>
</dbReference>
<dbReference type="InterPro" id="IPR007129">
    <property type="entry name" value="Ubiqinol_cyt_c_chaperone_CPB3"/>
</dbReference>
<reference evidence="5" key="1">
    <citation type="submission" date="2017-10" db="EMBL/GenBank/DDBJ databases">
        <authorList>
            <person name="Toshchakov S.V."/>
            <person name="Goeva M.A."/>
        </authorList>
    </citation>
    <scope>NUCLEOTIDE SEQUENCE [LARGE SCALE GENOMIC DNA]</scope>
    <source>
        <strain evidence="5">JR1/69-1-13</strain>
    </source>
</reference>
<dbReference type="OrthoDB" id="7158889at2"/>
<evidence type="ECO:0000256" key="2">
    <source>
        <dbReference type="ARBA" id="ARBA00006436"/>
    </source>
</evidence>
<name>A0A2U1V6F8_9PROT</name>
<sequence length="185" mass="20331">MALFGLFRRKPHERQGFELYGAAVRAARHPVFFAHYGVPDTLDGRFDLIGLQVALLIRRLHRDADRRGAVLAQAVFDAMFADMDFNLREMGVGDMSIAKRVKNMWEAFHGRARAYEAPLEARDTAALAAALARNVWRGAVAEDAPAPRALAALALATDDALAAQGLDALLRGQVTFPPPRDEIPQ</sequence>